<dbReference type="InterPro" id="IPR001932">
    <property type="entry name" value="PPM-type_phosphatase-like_dom"/>
</dbReference>
<keyword evidence="2" id="KW-0472">Membrane</keyword>
<comment type="caution">
    <text evidence="4">The sequence shown here is derived from an EMBL/GenBank/DDBJ whole genome shotgun (WGS) entry which is preliminary data.</text>
</comment>
<feature type="transmembrane region" description="Helical" evidence="2">
    <location>
        <begin position="48"/>
        <end position="64"/>
    </location>
</feature>
<feature type="domain" description="PPM-type phosphatase" evidence="3">
    <location>
        <begin position="174"/>
        <end position="395"/>
    </location>
</feature>
<dbReference type="GO" id="GO:0016791">
    <property type="term" value="F:phosphatase activity"/>
    <property type="evidence" value="ECO:0007669"/>
    <property type="project" value="TreeGrafter"/>
</dbReference>
<feature type="transmembrane region" description="Helical" evidence="2">
    <location>
        <begin position="121"/>
        <end position="139"/>
    </location>
</feature>
<dbReference type="Pfam" id="PF07228">
    <property type="entry name" value="SpoIIE"/>
    <property type="match status" value="1"/>
</dbReference>
<keyword evidence="2" id="KW-0812">Transmembrane</keyword>
<accession>A0A066YXV6</accession>
<evidence type="ECO:0000313" key="4">
    <source>
        <dbReference type="EMBL" id="KDN82735.1"/>
    </source>
</evidence>
<protein>
    <submittedName>
        <fullName evidence="4">Putative serine/threonine protein phosphatase</fullName>
    </submittedName>
</protein>
<sequence length="408" mass="43278">MNVRYVRNMAFWRRDRAADTGDGALSPTRRRNALLTADLQDLSPLRRAAPSLLAIAAVIMADVLAGPNTYLAPLMVVVPSIAALTLRPRELLLACLLGLMVMLGLNRYYDRVGDPSDSRFLFGATVSYIVVSAFSAWVAELRMRRAEAFAAVSSVAEAAQRALLSHPAPAVGPLRLAVRYVSAADAARIGGDLYSVLDTPHGTRVLVGDVRGKGLGAVHTAAVVLGAFREAAYDETGLPAVAARIEASMHRHVADGEFTTALLAEFRDPGHIDLLHLGHVPPLRVRADGRTELLEAADPWLPLGLADLAAGEPRAGSVPFGPRDVLVLCTDGVVEAKGRRDGAFYPLADRAGPLVKDGWRSPAELEAAVGGLYADLLLHTGGELGDDALLLLITRPGDLVPDGHFASP</sequence>
<dbReference type="SUPFAM" id="SSF81606">
    <property type="entry name" value="PP2C-like"/>
    <property type="match status" value="1"/>
</dbReference>
<keyword evidence="2" id="KW-1133">Transmembrane helix</keyword>
<proteinExistence type="predicted"/>
<dbReference type="Gene3D" id="3.60.40.10">
    <property type="entry name" value="PPM-type phosphatase domain"/>
    <property type="match status" value="1"/>
</dbReference>
<dbReference type="AlphaFoldDB" id="A0A066YXV6"/>
<dbReference type="HOGENOM" id="CLU_045535_1_1_11"/>
<keyword evidence="5" id="KW-1185">Reference proteome</keyword>
<dbReference type="PANTHER" id="PTHR43156:SF2">
    <property type="entry name" value="STAGE II SPORULATION PROTEIN E"/>
    <property type="match status" value="1"/>
</dbReference>
<name>A0A066YXV6_9ACTN</name>
<dbReference type="eggNOG" id="COG2208">
    <property type="taxonomic scope" value="Bacteria"/>
</dbReference>
<dbReference type="SMART" id="SM00331">
    <property type="entry name" value="PP2C_SIG"/>
    <property type="match status" value="1"/>
</dbReference>
<dbReference type="PATRIC" id="fig|1348663.4.peg.5292"/>
<evidence type="ECO:0000256" key="1">
    <source>
        <dbReference type="ARBA" id="ARBA00022801"/>
    </source>
</evidence>
<dbReference type="Proteomes" id="UP000027178">
    <property type="component" value="Unassembled WGS sequence"/>
</dbReference>
<reference evidence="4 5" key="1">
    <citation type="submission" date="2014-05" db="EMBL/GenBank/DDBJ databases">
        <title>Draft Genome Sequence of Kitasatospora cheerisanensis KCTC 2395.</title>
        <authorList>
            <person name="Nam D.H."/>
        </authorList>
    </citation>
    <scope>NUCLEOTIDE SEQUENCE [LARGE SCALE GENOMIC DNA]</scope>
    <source>
        <strain evidence="4 5">KCTC 2395</strain>
    </source>
</reference>
<evidence type="ECO:0000313" key="5">
    <source>
        <dbReference type="Proteomes" id="UP000027178"/>
    </source>
</evidence>
<evidence type="ECO:0000259" key="3">
    <source>
        <dbReference type="SMART" id="SM00331"/>
    </source>
</evidence>
<gene>
    <name evidence="4" type="ORF">KCH_54700</name>
</gene>
<evidence type="ECO:0000256" key="2">
    <source>
        <dbReference type="SAM" id="Phobius"/>
    </source>
</evidence>
<feature type="transmembrane region" description="Helical" evidence="2">
    <location>
        <begin position="91"/>
        <end position="109"/>
    </location>
</feature>
<organism evidence="4 5">
    <name type="scientific">Kitasatospora cheerisanensis KCTC 2395</name>
    <dbReference type="NCBI Taxonomy" id="1348663"/>
    <lineage>
        <taxon>Bacteria</taxon>
        <taxon>Bacillati</taxon>
        <taxon>Actinomycetota</taxon>
        <taxon>Actinomycetes</taxon>
        <taxon>Kitasatosporales</taxon>
        <taxon>Streptomycetaceae</taxon>
        <taxon>Kitasatospora</taxon>
    </lineage>
</organism>
<keyword evidence="1" id="KW-0378">Hydrolase</keyword>
<dbReference type="EMBL" id="JNBY01000103">
    <property type="protein sequence ID" value="KDN82735.1"/>
    <property type="molecule type" value="Genomic_DNA"/>
</dbReference>
<dbReference type="PANTHER" id="PTHR43156">
    <property type="entry name" value="STAGE II SPORULATION PROTEIN E-RELATED"/>
    <property type="match status" value="1"/>
</dbReference>
<dbReference type="InterPro" id="IPR052016">
    <property type="entry name" value="Bact_Sigma-Reg"/>
</dbReference>
<dbReference type="InterPro" id="IPR036457">
    <property type="entry name" value="PPM-type-like_dom_sf"/>
</dbReference>